<keyword evidence="4" id="KW-1185">Reference proteome</keyword>
<dbReference type="AlphaFoldDB" id="A0A3N0CMT7"/>
<dbReference type="RefSeq" id="WP_123226799.1">
    <property type="nucleotide sequence ID" value="NZ_RJSE01000005.1"/>
</dbReference>
<keyword evidence="2" id="KW-1133">Transmembrane helix</keyword>
<dbReference type="Proteomes" id="UP000267128">
    <property type="component" value="Unassembled WGS sequence"/>
</dbReference>
<accession>A0A3N0CMT7</accession>
<evidence type="ECO:0000256" key="1">
    <source>
        <dbReference type="SAM" id="MobiDB-lite"/>
    </source>
</evidence>
<evidence type="ECO:0000313" key="4">
    <source>
        <dbReference type="Proteomes" id="UP000267128"/>
    </source>
</evidence>
<protein>
    <submittedName>
        <fullName evidence="3">Uncharacterized protein</fullName>
    </submittedName>
</protein>
<name>A0A3N0CMT7_9ACTN</name>
<sequence length="145" mass="15424">MSVGDESARRAQEDADFQRIVEGYGERPEFPELVVPEVVEPQAELAGPVIDGPPELAESPWADDDHFVPPPPPAAPMPRGIRGLAWSGLFGVPILVLISIMVDVSLPTPIPLLLLIWFVGGFGYLVATMAGGPDPDSGWDDGTAL</sequence>
<keyword evidence="2" id="KW-0472">Membrane</keyword>
<comment type="caution">
    <text evidence="3">The sequence shown here is derived from an EMBL/GenBank/DDBJ whole genome shotgun (WGS) entry which is preliminary data.</text>
</comment>
<gene>
    <name evidence="3" type="ORF">EFK50_06735</name>
</gene>
<proteinExistence type="predicted"/>
<organism evidence="3 4">
    <name type="scientific">Nocardioides marmoriginsengisoli</name>
    <dbReference type="NCBI Taxonomy" id="661483"/>
    <lineage>
        <taxon>Bacteria</taxon>
        <taxon>Bacillati</taxon>
        <taxon>Actinomycetota</taxon>
        <taxon>Actinomycetes</taxon>
        <taxon>Propionibacteriales</taxon>
        <taxon>Nocardioidaceae</taxon>
        <taxon>Nocardioides</taxon>
    </lineage>
</organism>
<feature type="transmembrane region" description="Helical" evidence="2">
    <location>
        <begin position="83"/>
        <end position="102"/>
    </location>
</feature>
<evidence type="ECO:0000256" key="2">
    <source>
        <dbReference type="SAM" id="Phobius"/>
    </source>
</evidence>
<feature type="transmembrane region" description="Helical" evidence="2">
    <location>
        <begin position="108"/>
        <end position="127"/>
    </location>
</feature>
<feature type="region of interest" description="Disordered" evidence="1">
    <location>
        <begin position="47"/>
        <end position="74"/>
    </location>
</feature>
<keyword evidence="2" id="KW-0812">Transmembrane</keyword>
<evidence type="ECO:0000313" key="3">
    <source>
        <dbReference type="EMBL" id="RNL64223.1"/>
    </source>
</evidence>
<reference evidence="3 4" key="1">
    <citation type="submission" date="2018-11" db="EMBL/GenBank/DDBJ databases">
        <authorList>
            <person name="Li F."/>
        </authorList>
    </citation>
    <scope>NUCLEOTIDE SEQUENCE [LARGE SCALE GENOMIC DNA]</scope>
    <source>
        <strain evidence="3 4">Gsoil 097</strain>
    </source>
</reference>
<dbReference type="EMBL" id="RJSE01000005">
    <property type="protein sequence ID" value="RNL64223.1"/>
    <property type="molecule type" value="Genomic_DNA"/>
</dbReference>